<evidence type="ECO:0000256" key="3">
    <source>
        <dbReference type="ARBA" id="ARBA00023015"/>
    </source>
</evidence>
<dbReference type="AlphaFoldDB" id="A0A8G0LCE0"/>
<dbReference type="Proteomes" id="UP000826661">
    <property type="component" value="Chromosome III"/>
</dbReference>
<keyword evidence="6" id="KW-0539">Nucleus</keyword>
<sequence length="358" mass="40530">MIALGSAYKFLQLSNTAADRGDALERWNIATIDQYIKSMSQLQKYTVEQRQENVIFTLICCLSFICLEILRDNRIAAYTHLKNGLNIIDGLTPFLFDFLNSPTATTGQTKPELQDTIRVFGRIEMFGCFYSPGFRPVVAMKAYNSRRLYDGSDMETLHTGEEAHFHAVNYFRDIMSRCYETSAHFGDSTFWSQPEEQKQQQALVIRTIKLATLFQSLSEAPDAPQPGSNNFFCIQLDHLNICCAKILLEKMDACQFLDSMRLKFPDFPTLNELRQQLNALVTLIRPYAASIPSKKLNFGFAHDADIVGPLYYIAVCCGDCSVKNKAGALLYEVNKFRGGFWDDTAIQKVVKIAMEAIS</sequence>
<gene>
    <name evidence="7" type="ORF">H0G86_006876</name>
</gene>
<accession>A0A8G0LCE0</accession>
<organism evidence="7 8">
    <name type="scientific">Trichoderma simmonsii</name>
    <dbReference type="NCBI Taxonomy" id="1491479"/>
    <lineage>
        <taxon>Eukaryota</taxon>
        <taxon>Fungi</taxon>
        <taxon>Dikarya</taxon>
        <taxon>Ascomycota</taxon>
        <taxon>Pezizomycotina</taxon>
        <taxon>Sordariomycetes</taxon>
        <taxon>Hypocreomycetidae</taxon>
        <taxon>Hypocreales</taxon>
        <taxon>Hypocreaceae</taxon>
        <taxon>Trichoderma</taxon>
    </lineage>
</organism>
<evidence type="ECO:0000256" key="5">
    <source>
        <dbReference type="ARBA" id="ARBA00023163"/>
    </source>
</evidence>
<keyword evidence="2" id="KW-0862">Zinc</keyword>
<protein>
    <submittedName>
        <fullName evidence="7">C6 zinc finger domain-containing protein</fullName>
    </submittedName>
</protein>
<evidence type="ECO:0000256" key="4">
    <source>
        <dbReference type="ARBA" id="ARBA00023125"/>
    </source>
</evidence>
<name>A0A8G0LCE0_9HYPO</name>
<evidence type="ECO:0000256" key="1">
    <source>
        <dbReference type="ARBA" id="ARBA00022723"/>
    </source>
</evidence>
<evidence type="ECO:0000256" key="6">
    <source>
        <dbReference type="ARBA" id="ARBA00023242"/>
    </source>
</evidence>
<evidence type="ECO:0000256" key="2">
    <source>
        <dbReference type="ARBA" id="ARBA00022833"/>
    </source>
</evidence>
<keyword evidence="1" id="KW-0479">Metal-binding</keyword>
<proteinExistence type="predicted"/>
<dbReference type="PANTHER" id="PTHR36206:SF12">
    <property type="entry name" value="ASPERCRYPTIN BIOSYNTHESIS CLUSTER-SPECIFIC TRANSCRIPTION REGULATOR ATNN-RELATED"/>
    <property type="match status" value="1"/>
</dbReference>
<dbReference type="GO" id="GO:0003677">
    <property type="term" value="F:DNA binding"/>
    <property type="evidence" value="ECO:0007669"/>
    <property type="project" value="UniProtKB-KW"/>
</dbReference>
<evidence type="ECO:0000313" key="7">
    <source>
        <dbReference type="EMBL" id="QYS99757.1"/>
    </source>
</evidence>
<evidence type="ECO:0000313" key="8">
    <source>
        <dbReference type="Proteomes" id="UP000826661"/>
    </source>
</evidence>
<dbReference type="EMBL" id="CP075866">
    <property type="protein sequence ID" value="QYS99757.1"/>
    <property type="molecule type" value="Genomic_DNA"/>
</dbReference>
<dbReference type="GO" id="GO:0046872">
    <property type="term" value="F:metal ion binding"/>
    <property type="evidence" value="ECO:0007669"/>
    <property type="project" value="UniProtKB-KW"/>
</dbReference>
<dbReference type="PANTHER" id="PTHR36206">
    <property type="entry name" value="ASPERCRYPTIN BIOSYNTHESIS CLUSTER-SPECIFIC TRANSCRIPTION REGULATOR ATNN-RELATED"/>
    <property type="match status" value="1"/>
</dbReference>
<keyword evidence="5" id="KW-0804">Transcription</keyword>
<keyword evidence="3" id="KW-0805">Transcription regulation</keyword>
<keyword evidence="4" id="KW-0238">DNA-binding</keyword>
<reference evidence="7 8" key="1">
    <citation type="journal article" date="2021" name="BMC Genomics">
        <title>Telomere-to-telomere genome assembly of asparaginase-producing Trichoderma simmonsii.</title>
        <authorList>
            <person name="Chung D."/>
            <person name="Kwon Y.M."/>
            <person name="Yang Y."/>
        </authorList>
    </citation>
    <scope>NUCLEOTIDE SEQUENCE [LARGE SCALE GENOMIC DNA]</scope>
    <source>
        <strain evidence="7 8">GH-Sj1</strain>
    </source>
</reference>
<dbReference type="InterPro" id="IPR052360">
    <property type="entry name" value="Transcr_Regulatory_Proteins"/>
</dbReference>
<keyword evidence="8" id="KW-1185">Reference proteome</keyword>